<gene>
    <name evidence="1" type="ORF">DM01DRAFT_1318003</name>
</gene>
<evidence type="ECO:0000313" key="2">
    <source>
        <dbReference type="Proteomes" id="UP000242146"/>
    </source>
</evidence>
<accession>A0A1X2GT50</accession>
<dbReference type="OrthoDB" id="5511684at2759"/>
<dbReference type="STRING" id="101127.A0A1X2GT50"/>
<protein>
    <submittedName>
        <fullName evidence="1">Uncharacterized protein</fullName>
    </submittedName>
</protein>
<dbReference type="EMBL" id="MCGT01000005">
    <property type="protein sequence ID" value="ORX59811.1"/>
    <property type="molecule type" value="Genomic_DNA"/>
</dbReference>
<proteinExistence type="predicted"/>
<comment type="caution">
    <text evidence="1">The sequence shown here is derived from an EMBL/GenBank/DDBJ whole genome shotgun (WGS) entry which is preliminary data.</text>
</comment>
<evidence type="ECO:0000313" key="1">
    <source>
        <dbReference type="EMBL" id="ORX59811.1"/>
    </source>
</evidence>
<dbReference type="Proteomes" id="UP000242146">
    <property type="component" value="Unassembled WGS sequence"/>
</dbReference>
<dbReference type="AlphaFoldDB" id="A0A1X2GT50"/>
<reference evidence="1 2" key="1">
    <citation type="submission" date="2016-07" db="EMBL/GenBank/DDBJ databases">
        <title>Pervasive Adenine N6-methylation of Active Genes in Fungi.</title>
        <authorList>
            <consortium name="DOE Joint Genome Institute"/>
            <person name="Mondo S.J."/>
            <person name="Dannebaum R.O."/>
            <person name="Kuo R.C."/>
            <person name="Labutti K."/>
            <person name="Haridas S."/>
            <person name="Kuo A."/>
            <person name="Salamov A."/>
            <person name="Ahrendt S.R."/>
            <person name="Lipzen A."/>
            <person name="Sullivan W."/>
            <person name="Andreopoulos W.B."/>
            <person name="Clum A."/>
            <person name="Lindquist E."/>
            <person name="Daum C."/>
            <person name="Ramamoorthy G.K."/>
            <person name="Gryganskyi A."/>
            <person name="Culley D."/>
            <person name="Magnuson J.K."/>
            <person name="James T.Y."/>
            <person name="O'Malley M.A."/>
            <person name="Stajich J.E."/>
            <person name="Spatafora J.W."/>
            <person name="Visel A."/>
            <person name="Grigoriev I.V."/>
        </authorList>
    </citation>
    <scope>NUCLEOTIDE SEQUENCE [LARGE SCALE GENOMIC DNA]</scope>
    <source>
        <strain evidence="1 2">NRRL 3301</strain>
    </source>
</reference>
<keyword evidence="2" id="KW-1185">Reference proteome</keyword>
<name>A0A1X2GT50_9FUNG</name>
<sequence>MNTIDGTVYENWKVYSMHNKLIFRCGQKKTQWYLDRHLAIPHPEQKRAIQLTFEAAGDGHAKDKYMIEDRDNACVACSSQASLTKHHVVPEVYRRAMPVSIKSKSVNAIKKNWSSTTDLLLLLTGLQSRDILILCKYCHDKYERHAVDMKKKLAEKYSCPLEGKGWVQMPEHRSVKKAAQALRMPPDALAKIPKDRTDQLTQIVETFRDNTPSIKGCPWSQVLAHCADLRDRVRGPDFVDHGTFVINQLARDDSKTPNDSKDGSQSPPLILDDALKRFIKMWRQHFLDHAQPKHLSHHWSVEAPIP</sequence>
<organism evidence="1 2">
    <name type="scientific">Hesseltinella vesiculosa</name>
    <dbReference type="NCBI Taxonomy" id="101127"/>
    <lineage>
        <taxon>Eukaryota</taxon>
        <taxon>Fungi</taxon>
        <taxon>Fungi incertae sedis</taxon>
        <taxon>Mucoromycota</taxon>
        <taxon>Mucoromycotina</taxon>
        <taxon>Mucoromycetes</taxon>
        <taxon>Mucorales</taxon>
        <taxon>Cunninghamellaceae</taxon>
        <taxon>Hesseltinella</taxon>
    </lineage>
</organism>